<dbReference type="PROSITE" id="PS00216">
    <property type="entry name" value="SUGAR_TRANSPORT_1"/>
    <property type="match status" value="1"/>
</dbReference>
<dbReference type="Pfam" id="PF07690">
    <property type="entry name" value="MFS_1"/>
    <property type="match status" value="1"/>
</dbReference>
<feature type="transmembrane region" description="Helical" evidence="5">
    <location>
        <begin position="268"/>
        <end position="288"/>
    </location>
</feature>
<feature type="transmembrane region" description="Helical" evidence="5">
    <location>
        <begin position="44"/>
        <end position="63"/>
    </location>
</feature>
<dbReference type="Proteomes" id="UP001612928">
    <property type="component" value="Unassembled WGS sequence"/>
</dbReference>
<feature type="domain" description="Major facilitator superfamily (MFS) profile" evidence="6">
    <location>
        <begin position="10"/>
        <end position="419"/>
    </location>
</feature>
<accession>A0ABW8AG34</accession>
<dbReference type="PANTHER" id="PTHR23530">
    <property type="entry name" value="TRANSPORT PROTEIN-RELATED"/>
    <property type="match status" value="1"/>
</dbReference>
<dbReference type="EMBL" id="JBITMB010000010">
    <property type="protein sequence ID" value="MFI7444956.1"/>
    <property type="molecule type" value="Genomic_DNA"/>
</dbReference>
<comment type="subcellular location">
    <subcellularLocation>
        <location evidence="1">Cell membrane</location>
        <topology evidence="1">Multi-pass membrane protein</topology>
    </subcellularLocation>
</comment>
<dbReference type="InterPro" id="IPR020846">
    <property type="entry name" value="MFS_dom"/>
</dbReference>
<dbReference type="InterPro" id="IPR036259">
    <property type="entry name" value="MFS_trans_sf"/>
</dbReference>
<evidence type="ECO:0000256" key="5">
    <source>
        <dbReference type="SAM" id="Phobius"/>
    </source>
</evidence>
<keyword evidence="8" id="KW-1185">Reference proteome</keyword>
<evidence type="ECO:0000256" key="2">
    <source>
        <dbReference type="ARBA" id="ARBA00022692"/>
    </source>
</evidence>
<feature type="transmembrane region" description="Helical" evidence="5">
    <location>
        <begin position="295"/>
        <end position="316"/>
    </location>
</feature>
<dbReference type="InterPro" id="IPR053160">
    <property type="entry name" value="MFS_DHA3_Transporter"/>
</dbReference>
<dbReference type="PROSITE" id="PS50850">
    <property type="entry name" value="MFS"/>
    <property type="match status" value="1"/>
</dbReference>
<feature type="transmembrane region" description="Helical" evidence="5">
    <location>
        <begin position="75"/>
        <end position="103"/>
    </location>
</feature>
<evidence type="ECO:0000313" key="8">
    <source>
        <dbReference type="Proteomes" id="UP001612928"/>
    </source>
</evidence>
<evidence type="ECO:0000259" key="6">
    <source>
        <dbReference type="PROSITE" id="PS50850"/>
    </source>
</evidence>
<dbReference type="InterPro" id="IPR011701">
    <property type="entry name" value="MFS"/>
</dbReference>
<evidence type="ECO:0000256" key="1">
    <source>
        <dbReference type="ARBA" id="ARBA00004651"/>
    </source>
</evidence>
<feature type="transmembrane region" description="Helical" evidence="5">
    <location>
        <begin position="14"/>
        <end position="38"/>
    </location>
</feature>
<feature type="transmembrane region" description="Helical" evidence="5">
    <location>
        <begin position="176"/>
        <end position="196"/>
    </location>
</feature>
<feature type="transmembrane region" description="Helical" evidence="5">
    <location>
        <begin position="395"/>
        <end position="412"/>
    </location>
</feature>
<feature type="transmembrane region" description="Helical" evidence="5">
    <location>
        <begin position="230"/>
        <end position="248"/>
    </location>
</feature>
<sequence length="421" mass="42153">MNAPLTPAAVRRRFCVLSFFVNLPTGLYTVPLVLLLSARGLDPAEIGLVFAAYGVTTVVLELPTGGLADVIGRRAVLLTSAVIGTASLVMMGLGTSLGALVLASALRGVSRTLRTGPLESWYVDSLRAADPEADLKPGLARGNAWTSAALAMGALAGGLIAPALPSLRWGPVIPLSVPLLLAAAASAALFLLILLAMPEPPFAHAGLRAVLRSVPATIGSGARVSARDAVVLRVLAVALGTGLALNAMELLTPGRIAGAVEHLELAAGAYGVVVTLGFAATAGGSALAPAAARRLGSASAGAVAGTLIVAAALAGLAATATLAGAAGVAATAAGYWCLYTGLGLIEPLRMDLLHNRVSSAERATVLSIDSLVQQLGNVGGAVLFGWLAAAYGIRPAWFVAAALVLAAALLYPRARAGATLR</sequence>
<dbReference type="RefSeq" id="WP_397025309.1">
    <property type="nucleotide sequence ID" value="NZ_JBITMB010000010.1"/>
</dbReference>
<dbReference type="SUPFAM" id="SSF103473">
    <property type="entry name" value="MFS general substrate transporter"/>
    <property type="match status" value="1"/>
</dbReference>
<dbReference type="InterPro" id="IPR005829">
    <property type="entry name" value="Sugar_transporter_CS"/>
</dbReference>
<evidence type="ECO:0000256" key="3">
    <source>
        <dbReference type="ARBA" id="ARBA00022989"/>
    </source>
</evidence>
<evidence type="ECO:0000313" key="7">
    <source>
        <dbReference type="EMBL" id="MFI7444956.1"/>
    </source>
</evidence>
<gene>
    <name evidence="7" type="ORF">ACIBP5_33720</name>
</gene>
<keyword evidence="4 5" id="KW-0472">Membrane</keyword>
<evidence type="ECO:0000256" key="4">
    <source>
        <dbReference type="ARBA" id="ARBA00023136"/>
    </source>
</evidence>
<feature type="transmembrane region" description="Helical" evidence="5">
    <location>
        <begin position="322"/>
        <end position="345"/>
    </location>
</feature>
<feature type="transmembrane region" description="Helical" evidence="5">
    <location>
        <begin position="366"/>
        <end position="389"/>
    </location>
</feature>
<keyword evidence="2 5" id="KW-0812">Transmembrane</keyword>
<feature type="transmembrane region" description="Helical" evidence="5">
    <location>
        <begin position="144"/>
        <end position="164"/>
    </location>
</feature>
<protein>
    <submittedName>
        <fullName evidence="7">MFS transporter</fullName>
    </submittedName>
</protein>
<organism evidence="7 8">
    <name type="scientific">Nonomuraea indica</name>
    <dbReference type="NCBI Taxonomy" id="1581193"/>
    <lineage>
        <taxon>Bacteria</taxon>
        <taxon>Bacillati</taxon>
        <taxon>Actinomycetota</taxon>
        <taxon>Actinomycetes</taxon>
        <taxon>Streptosporangiales</taxon>
        <taxon>Streptosporangiaceae</taxon>
        <taxon>Nonomuraea</taxon>
    </lineage>
</organism>
<dbReference type="PANTHER" id="PTHR23530:SF1">
    <property type="entry name" value="PERMEASE, MAJOR FACILITATOR SUPERFAMILY-RELATED"/>
    <property type="match status" value="1"/>
</dbReference>
<reference evidence="7 8" key="1">
    <citation type="submission" date="2024-10" db="EMBL/GenBank/DDBJ databases">
        <title>The Natural Products Discovery Center: Release of the First 8490 Sequenced Strains for Exploring Actinobacteria Biosynthetic Diversity.</title>
        <authorList>
            <person name="Kalkreuter E."/>
            <person name="Kautsar S.A."/>
            <person name="Yang D."/>
            <person name="Bader C.D."/>
            <person name="Teijaro C.N."/>
            <person name="Fluegel L."/>
            <person name="Davis C.M."/>
            <person name="Simpson J.R."/>
            <person name="Lauterbach L."/>
            <person name="Steele A.D."/>
            <person name="Gui C."/>
            <person name="Meng S."/>
            <person name="Li G."/>
            <person name="Viehrig K."/>
            <person name="Ye F."/>
            <person name="Su P."/>
            <person name="Kiefer A.F."/>
            <person name="Nichols A."/>
            <person name="Cepeda A.J."/>
            <person name="Yan W."/>
            <person name="Fan B."/>
            <person name="Jiang Y."/>
            <person name="Adhikari A."/>
            <person name="Zheng C.-J."/>
            <person name="Schuster L."/>
            <person name="Cowan T.M."/>
            <person name="Smanski M.J."/>
            <person name="Chevrette M.G."/>
            <person name="De Carvalho L.P.S."/>
            <person name="Shen B."/>
        </authorList>
    </citation>
    <scope>NUCLEOTIDE SEQUENCE [LARGE SCALE GENOMIC DNA]</scope>
    <source>
        <strain evidence="7 8">NPDC049503</strain>
    </source>
</reference>
<proteinExistence type="predicted"/>
<dbReference type="Gene3D" id="1.20.1250.20">
    <property type="entry name" value="MFS general substrate transporter like domains"/>
    <property type="match status" value="1"/>
</dbReference>
<comment type="caution">
    <text evidence="7">The sequence shown here is derived from an EMBL/GenBank/DDBJ whole genome shotgun (WGS) entry which is preliminary data.</text>
</comment>
<keyword evidence="3 5" id="KW-1133">Transmembrane helix</keyword>
<name>A0ABW8AG34_9ACTN</name>